<reference evidence="8 9" key="1">
    <citation type="journal article" date="2019" name="Int. J. Syst. Evol. Microbiol.">
        <title>The Global Catalogue of Microorganisms (GCM) 10K type strain sequencing project: providing services to taxonomists for standard genome sequencing and annotation.</title>
        <authorList>
            <consortium name="The Broad Institute Genomics Platform"/>
            <consortium name="The Broad Institute Genome Sequencing Center for Infectious Disease"/>
            <person name="Wu L."/>
            <person name="Ma J."/>
        </authorList>
    </citation>
    <scope>NUCLEOTIDE SEQUENCE [LARGE SCALE GENOMIC DNA]</scope>
    <source>
        <strain evidence="8 9">JCM 15589</strain>
    </source>
</reference>
<comment type="caution">
    <text evidence="8">The sequence shown here is derived from an EMBL/GenBank/DDBJ whole genome shotgun (WGS) entry which is preliminary data.</text>
</comment>
<dbReference type="InterPro" id="IPR023827">
    <property type="entry name" value="Peptidase_S8_Asp-AS"/>
</dbReference>
<evidence type="ECO:0000256" key="3">
    <source>
        <dbReference type="ARBA" id="ARBA00022801"/>
    </source>
</evidence>
<evidence type="ECO:0000256" key="4">
    <source>
        <dbReference type="ARBA" id="ARBA00022825"/>
    </source>
</evidence>
<accession>A0ABN2J157</accession>
<dbReference type="CDD" id="cd00306">
    <property type="entry name" value="Peptidases_S8_S53"/>
    <property type="match status" value="1"/>
</dbReference>
<sequence length="615" mass="65565">MSEQPVGPARSVDPPVRYLDPTAVRRRAGRPEVAPTWYVADRLLVQGPVPDSIRRRLGQGEQQGAATYFQVADPEDDAPTTRLESEAHRQGCRLGVMTWGGRSAGAEADAGTAPAPDDELGFVLHLVPDRTDALPDAWEALEADGHDDDTSWRINLDHVMTAMPFTSHPFTSHPFTSHPFTSHPFTSHPFTSHPFTSHPFTSHPFTSHPFTSHGLPEYGIPGSGGRSPVQWLGPAPSPRASAEGDPTRTDGGALRPVVAIVDTGIGSHPWFGDYSLDPEAQPSASTVVIRGASLPDGPVGTYPVPRFPEEDAEIGGTSTAPLTGPLDPIAGHGTFIAGIVHQVCPDARLLPVRAVGGSGMAVESEVIESLDRLYRYHRRGLAGDDDASPVDVVVLAMGYYHEEVDDLRWDRPLQVALARLRDAGVAVVVAAGNDGETRPEYPAAFGPEVDRTGPEPRITCPKDTSATRPPILVVGALNPDGSTALFSNDGPWVTCLRYGAAVVSSLPTTLDGPRTPSVRLKERRGPGVRTTIDPEGFQGGFATWSGTSFAAPVLAGEIARELLRLRGERRRHDGATLARSGDRAPREVEDRVATVWQAITAATGGLSYDDAPSPG</sequence>
<evidence type="ECO:0000256" key="5">
    <source>
        <dbReference type="PROSITE-ProRule" id="PRU01240"/>
    </source>
</evidence>
<evidence type="ECO:0000256" key="2">
    <source>
        <dbReference type="ARBA" id="ARBA00022670"/>
    </source>
</evidence>
<comment type="similarity">
    <text evidence="1 5">Belongs to the peptidase S8 family.</text>
</comment>
<evidence type="ECO:0000259" key="7">
    <source>
        <dbReference type="Pfam" id="PF00082"/>
    </source>
</evidence>
<proteinExistence type="inferred from homology"/>
<dbReference type="InterPro" id="IPR036852">
    <property type="entry name" value="Peptidase_S8/S53_dom_sf"/>
</dbReference>
<keyword evidence="3 5" id="KW-0378">Hydrolase</keyword>
<evidence type="ECO:0000313" key="9">
    <source>
        <dbReference type="Proteomes" id="UP001501138"/>
    </source>
</evidence>
<dbReference type="Gene3D" id="3.40.50.200">
    <property type="entry name" value="Peptidase S8/S53 domain"/>
    <property type="match status" value="1"/>
</dbReference>
<organism evidence="8 9">
    <name type="scientific">Isoptericola hypogeus</name>
    <dbReference type="NCBI Taxonomy" id="300179"/>
    <lineage>
        <taxon>Bacteria</taxon>
        <taxon>Bacillati</taxon>
        <taxon>Actinomycetota</taxon>
        <taxon>Actinomycetes</taxon>
        <taxon>Micrococcales</taxon>
        <taxon>Promicromonosporaceae</taxon>
        <taxon>Isoptericola</taxon>
    </lineage>
</organism>
<dbReference type="PROSITE" id="PS51892">
    <property type="entry name" value="SUBTILASE"/>
    <property type="match status" value="1"/>
</dbReference>
<keyword evidence="2 5" id="KW-0645">Protease</keyword>
<keyword evidence="9" id="KW-1185">Reference proteome</keyword>
<protein>
    <recommendedName>
        <fullName evidence="7">Peptidase S8/S53 domain-containing protein</fullName>
    </recommendedName>
</protein>
<dbReference type="PANTHER" id="PTHR43806:SF11">
    <property type="entry name" value="CEREVISIN-RELATED"/>
    <property type="match status" value="1"/>
</dbReference>
<dbReference type="SUPFAM" id="SSF52743">
    <property type="entry name" value="Subtilisin-like"/>
    <property type="match status" value="1"/>
</dbReference>
<dbReference type="RefSeq" id="WP_344246163.1">
    <property type="nucleotide sequence ID" value="NZ_BAAAPM010000003.1"/>
</dbReference>
<dbReference type="PANTHER" id="PTHR43806">
    <property type="entry name" value="PEPTIDASE S8"/>
    <property type="match status" value="1"/>
</dbReference>
<evidence type="ECO:0000313" key="8">
    <source>
        <dbReference type="EMBL" id="GAA1715409.1"/>
    </source>
</evidence>
<dbReference type="InterPro" id="IPR000209">
    <property type="entry name" value="Peptidase_S8/S53_dom"/>
</dbReference>
<feature type="domain" description="Peptidase S8/S53" evidence="7">
    <location>
        <begin position="257"/>
        <end position="559"/>
    </location>
</feature>
<evidence type="ECO:0000256" key="1">
    <source>
        <dbReference type="ARBA" id="ARBA00011073"/>
    </source>
</evidence>
<feature type="active site" description="Charge relay system" evidence="5">
    <location>
        <position position="262"/>
    </location>
</feature>
<dbReference type="PROSITE" id="PS00136">
    <property type="entry name" value="SUBTILASE_ASP"/>
    <property type="match status" value="1"/>
</dbReference>
<keyword evidence="4 5" id="KW-0720">Serine protease</keyword>
<feature type="active site" description="Charge relay system" evidence="5">
    <location>
        <position position="548"/>
    </location>
</feature>
<dbReference type="EMBL" id="BAAAPM010000003">
    <property type="protein sequence ID" value="GAA1715409.1"/>
    <property type="molecule type" value="Genomic_DNA"/>
</dbReference>
<gene>
    <name evidence="8" type="ORF">GCM10009809_09430</name>
</gene>
<feature type="active site" description="Charge relay system" evidence="5">
    <location>
        <position position="332"/>
    </location>
</feature>
<dbReference type="InterPro" id="IPR050131">
    <property type="entry name" value="Peptidase_S8_subtilisin-like"/>
</dbReference>
<feature type="region of interest" description="Disordered" evidence="6">
    <location>
        <begin position="216"/>
        <end position="252"/>
    </location>
</feature>
<dbReference type="Proteomes" id="UP001501138">
    <property type="component" value="Unassembled WGS sequence"/>
</dbReference>
<dbReference type="Pfam" id="PF00082">
    <property type="entry name" value="Peptidase_S8"/>
    <property type="match status" value="1"/>
</dbReference>
<evidence type="ECO:0000256" key="6">
    <source>
        <dbReference type="SAM" id="MobiDB-lite"/>
    </source>
</evidence>
<name>A0ABN2J157_9MICO</name>